<feature type="domain" description="Tail specific protease" evidence="1">
    <location>
        <begin position="6"/>
        <end position="196"/>
    </location>
</feature>
<proteinExistence type="predicted"/>
<dbReference type="OrthoDB" id="1653205at2"/>
<dbReference type="AlphaFoldDB" id="A0A6I0F9Q9"/>
<protein>
    <recommendedName>
        <fullName evidence="1">Tail specific protease domain-containing protein</fullName>
    </recommendedName>
</protein>
<keyword evidence="3" id="KW-1185">Reference proteome</keyword>
<dbReference type="GO" id="GO:0006508">
    <property type="term" value="P:proteolysis"/>
    <property type="evidence" value="ECO:0007669"/>
    <property type="project" value="InterPro"/>
</dbReference>
<accession>A0A6I0F9Q9</accession>
<comment type="caution">
    <text evidence="2">The sequence shown here is derived from an EMBL/GenBank/DDBJ whole genome shotgun (WGS) entry which is preliminary data.</text>
</comment>
<reference evidence="2 3" key="1">
    <citation type="submission" date="2019-10" db="EMBL/GenBank/DDBJ databases">
        <title>Alkaliphilus serpentinus sp. nov. and Alkaliphilus pronyensis sp. nov., two novel anaerobic alkaliphilic species isolated from the serpentinized-hosted hydrothermal field of the Prony Bay (New Caledonia).</title>
        <authorList>
            <person name="Postec A."/>
        </authorList>
    </citation>
    <scope>NUCLEOTIDE SEQUENCE [LARGE SCALE GENOMIC DNA]</scope>
    <source>
        <strain evidence="2 3">LacV</strain>
    </source>
</reference>
<evidence type="ECO:0000259" key="1">
    <source>
        <dbReference type="Pfam" id="PF03572"/>
    </source>
</evidence>
<dbReference type="Gene3D" id="3.90.226.10">
    <property type="entry name" value="2-enoyl-CoA Hydratase, Chain A, domain 1"/>
    <property type="match status" value="1"/>
</dbReference>
<dbReference type="Proteomes" id="UP000432715">
    <property type="component" value="Unassembled WGS sequence"/>
</dbReference>
<sequence length="225" mass="26157">MNKKLLEGVKNYQALVIDIRGNNGGNSEYWSDFLLPLIIDRDYVMNTYSFYKNGDINKKLLNYKKEFNNFDVQHVRDLDRSQFPMLSSEIYQSFMYYISYVYNIQPNQESIKFQGNIYLLVDRYVYSASEAFAVFVKNVNLATLIGEKTSGDGIGHDPWIEMLPNSGFLFRFSMDLATTSDGTINEEHKTTPHYEIDLPKKHKLFKYDLCVQKVLELEGLESAIN</sequence>
<evidence type="ECO:0000313" key="2">
    <source>
        <dbReference type="EMBL" id="KAB3535524.1"/>
    </source>
</evidence>
<organism evidence="2 3">
    <name type="scientific">Alkaliphilus pronyensis</name>
    <dbReference type="NCBI Taxonomy" id="1482732"/>
    <lineage>
        <taxon>Bacteria</taxon>
        <taxon>Bacillati</taxon>
        <taxon>Bacillota</taxon>
        <taxon>Clostridia</taxon>
        <taxon>Peptostreptococcales</taxon>
        <taxon>Natronincolaceae</taxon>
        <taxon>Alkaliphilus</taxon>
    </lineage>
</organism>
<dbReference type="SUPFAM" id="SSF52096">
    <property type="entry name" value="ClpP/crotonase"/>
    <property type="match status" value="1"/>
</dbReference>
<dbReference type="EMBL" id="WBZC01000018">
    <property type="protein sequence ID" value="KAB3535524.1"/>
    <property type="molecule type" value="Genomic_DNA"/>
</dbReference>
<gene>
    <name evidence="2" type="ORF">F8154_06170</name>
</gene>
<dbReference type="GO" id="GO:0008236">
    <property type="term" value="F:serine-type peptidase activity"/>
    <property type="evidence" value="ECO:0007669"/>
    <property type="project" value="InterPro"/>
</dbReference>
<dbReference type="Pfam" id="PF03572">
    <property type="entry name" value="Peptidase_S41"/>
    <property type="match status" value="1"/>
</dbReference>
<dbReference type="InterPro" id="IPR029045">
    <property type="entry name" value="ClpP/crotonase-like_dom_sf"/>
</dbReference>
<dbReference type="InterPro" id="IPR005151">
    <property type="entry name" value="Tail-specific_protease"/>
</dbReference>
<name>A0A6I0F9Q9_9FIRM</name>
<evidence type="ECO:0000313" key="3">
    <source>
        <dbReference type="Proteomes" id="UP000432715"/>
    </source>
</evidence>